<feature type="transmembrane region" description="Helical" evidence="14">
    <location>
        <begin position="180"/>
        <end position="199"/>
    </location>
</feature>
<dbReference type="Pfam" id="PF00152">
    <property type="entry name" value="tRNA-synt_2"/>
    <property type="match status" value="2"/>
</dbReference>
<protein>
    <recommendedName>
        <fullName evidence="3">Lysine--tRNA ligase</fullName>
        <ecNumber evidence="2">6.1.1.6</ecNumber>
    </recommendedName>
    <alternativeName>
        <fullName evidence="11">Lysyl-tRNA synthetase</fullName>
    </alternativeName>
</protein>
<evidence type="ECO:0000256" key="11">
    <source>
        <dbReference type="ARBA" id="ARBA00030563"/>
    </source>
</evidence>
<evidence type="ECO:0000256" key="1">
    <source>
        <dbReference type="ARBA" id="ARBA00008226"/>
    </source>
</evidence>
<dbReference type="GO" id="GO:0005829">
    <property type="term" value="C:cytosol"/>
    <property type="evidence" value="ECO:0007669"/>
    <property type="project" value="TreeGrafter"/>
</dbReference>
<dbReference type="InterPro" id="IPR045296">
    <property type="entry name" value="Complex1_LYR_ETFRF1_LYRM5"/>
</dbReference>
<feature type="transmembrane region" description="Helical" evidence="14">
    <location>
        <begin position="211"/>
        <end position="234"/>
    </location>
</feature>
<evidence type="ECO:0000313" key="17">
    <source>
        <dbReference type="Proteomes" id="UP000678499"/>
    </source>
</evidence>
<keyword evidence="9" id="KW-0648">Protein biosynthesis</keyword>
<dbReference type="InterPro" id="IPR000092">
    <property type="entry name" value="Polyprenyl_synt"/>
</dbReference>
<comment type="catalytic activity">
    <reaction evidence="12">
        <text>tRNA(Lys) + L-lysine + ATP = L-lysyl-tRNA(Lys) + AMP + diphosphate</text>
        <dbReference type="Rhea" id="RHEA:20792"/>
        <dbReference type="Rhea" id="RHEA-COMP:9696"/>
        <dbReference type="Rhea" id="RHEA-COMP:9697"/>
        <dbReference type="ChEBI" id="CHEBI:30616"/>
        <dbReference type="ChEBI" id="CHEBI:32551"/>
        <dbReference type="ChEBI" id="CHEBI:33019"/>
        <dbReference type="ChEBI" id="CHEBI:78442"/>
        <dbReference type="ChEBI" id="CHEBI:78529"/>
        <dbReference type="ChEBI" id="CHEBI:456215"/>
        <dbReference type="EC" id="6.1.1.6"/>
    </reaction>
</comment>
<dbReference type="Gene3D" id="3.30.930.10">
    <property type="entry name" value="Bira Bifunctional Protein, Domain 2"/>
    <property type="match status" value="2"/>
</dbReference>
<feature type="domain" description="Aminoacyl-transfer RNA synthetases class-II family profile" evidence="15">
    <location>
        <begin position="583"/>
        <end position="887"/>
    </location>
</feature>
<dbReference type="InterPro" id="IPR044136">
    <property type="entry name" value="Lys-tRNA-ligase_II_N"/>
</dbReference>
<reference evidence="16" key="1">
    <citation type="submission" date="2020-11" db="EMBL/GenBank/DDBJ databases">
        <authorList>
            <person name="Tran Van P."/>
        </authorList>
    </citation>
    <scope>NUCLEOTIDE SEQUENCE</scope>
</reference>
<dbReference type="PROSITE" id="PS00723">
    <property type="entry name" value="POLYPRENYL_SYNTHASE_1"/>
    <property type="match status" value="1"/>
</dbReference>
<dbReference type="Pfam" id="PF01336">
    <property type="entry name" value="tRNA_anti-codon"/>
    <property type="match status" value="1"/>
</dbReference>
<dbReference type="InterPro" id="IPR018149">
    <property type="entry name" value="Lys-tRNA-synth_II_C"/>
</dbReference>
<evidence type="ECO:0000256" key="12">
    <source>
        <dbReference type="ARBA" id="ARBA00048573"/>
    </source>
</evidence>
<dbReference type="CDD" id="cd04322">
    <property type="entry name" value="LysRS_N"/>
    <property type="match status" value="1"/>
</dbReference>
<keyword evidence="17" id="KW-1185">Reference proteome</keyword>
<dbReference type="CDD" id="cd20265">
    <property type="entry name" value="Complex1_LYR_ETFRF1_LYRM5"/>
    <property type="match status" value="1"/>
</dbReference>
<dbReference type="InterPro" id="IPR004365">
    <property type="entry name" value="NA-bd_OB_tRNA"/>
</dbReference>
<dbReference type="GO" id="GO:0006430">
    <property type="term" value="P:lysyl-tRNA aminoacylation"/>
    <property type="evidence" value="ECO:0007669"/>
    <property type="project" value="InterPro"/>
</dbReference>
<accession>A0A7R9GC21</accession>
<dbReference type="AlphaFoldDB" id="A0A7R9GC21"/>
<dbReference type="GO" id="GO:0005524">
    <property type="term" value="F:ATP binding"/>
    <property type="evidence" value="ECO:0007669"/>
    <property type="project" value="UniProtKB-KW"/>
</dbReference>
<dbReference type="SUPFAM" id="SSF50249">
    <property type="entry name" value="Nucleic acid-binding proteins"/>
    <property type="match status" value="1"/>
</dbReference>
<dbReference type="GO" id="GO:0042811">
    <property type="term" value="P:pheromone biosynthetic process"/>
    <property type="evidence" value="ECO:0007669"/>
    <property type="project" value="UniProtKB-ARBA"/>
</dbReference>
<dbReference type="Gene3D" id="2.40.50.140">
    <property type="entry name" value="Nucleic acid-binding proteins"/>
    <property type="match status" value="1"/>
</dbReference>
<keyword evidence="4" id="KW-0436">Ligase</keyword>
<name>A0A7R9GC21_9CRUS</name>
<dbReference type="InterPro" id="IPR008011">
    <property type="entry name" value="Complex1_LYR_dom"/>
</dbReference>
<evidence type="ECO:0000256" key="14">
    <source>
        <dbReference type="SAM" id="Phobius"/>
    </source>
</evidence>
<dbReference type="SFLD" id="SFLDS00005">
    <property type="entry name" value="Isoprenoid_Synthase_Type_I"/>
    <property type="match status" value="1"/>
</dbReference>
<evidence type="ECO:0000256" key="2">
    <source>
        <dbReference type="ARBA" id="ARBA00013166"/>
    </source>
</evidence>
<dbReference type="Pfam" id="PF05347">
    <property type="entry name" value="Complex1_LYR"/>
    <property type="match status" value="1"/>
</dbReference>
<keyword evidence="14" id="KW-0472">Membrane</keyword>
<dbReference type="GO" id="GO:0017101">
    <property type="term" value="C:aminoacyl-tRNA synthetase multienzyme complex"/>
    <property type="evidence" value="ECO:0007669"/>
    <property type="project" value="TreeGrafter"/>
</dbReference>
<dbReference type="Pfam" id="PF10277">
    <property type="entry name" value="Frag1"/>
    <property type="match status" value="1"/>
</dbReference>
<dbReference type="CDD" id="cd00685">
    <property type="entry name" value="Trans_IPPS_HT"/>
    <property type="match status" value="1"/>
</dbReference>
<dbReference type="Pfam" id="PF00348">
    <property type="entry name" value="polyprenyl_synt"/>
    <property type="match status" value="1"/>
</dbReference>
<evidence type="ECO:0000256" key="4">
    <source>
        <dbReference type="ARBA" id="ARBA00022598"/>
    </source>
</evidence>
<dbReference type="PANTHER" id="PTHR42918">
    <property type="entry name" value="LYSYL-TRNA SYNTHETASE"/>
    <property type="match status" value="1"/>
</dbReference>
<feature type="compositionally biased region" description="Polar residues" evidence="13">
    <location>
        <begin position="252"/>
        <end position="265"/>
    </location>
</feature>
<evidence type="ECO:0000313" key="16">
    <source>
        <dbReference type="EMBL" id="CAD7275486.1"/>
    </source>
</evidence>
<dbReference type="InterPro" id="IPR045864">
    <property type="entry name" value="aa-tRNA-synth_II/BPL/LPL"/>
</dbReference>
<dbReference type="FunFam" id="2.40.50.140:FF:000050">
    <property type="entry name" value="Lysine--tRNA ligase"/>
    <property type="match status" value="1"/>
</dbReference>
<dbReference type="GO" id="GO:0000049">
    <property type="term" value="F:tRNA binding"/>
    <property type="evidence" value="ECO:0007669"/>
    <property type="project" value="TreeGrafter"/>
</dbReference>
<dbReference type="PANTHER" id="PTHR42918:SF9">
    <property type="entry name" value="LYSINE--TRNA LIGASE"/>
    <property type="match status" value="1"/>
</dbReference>
<gene>
    <name evidence="16" type="ORF">NMOB1V02_LOCUS3280</name>
</gene>
<keyword evidence="14" id="KW-0812">Transmembrane</keyword>
<evidence type="ECO:0000259" key="15">
    <source>
        <dbReference type="PROSITE" id="PS50862"/>
    </source>
</evidence>
<proteinExistence type="inferred from homology"/>
<keyword evidence="14" id="KW-1133">Transmembrane helix</keyword>
<dbReference type="GO" id="GO:0005739">
    <property type="term" value="C:mitochondrion"/>
    <property type="evidence" value="ECO:0007669"/>
    <property type="project" value="TreeGrafter"/>
</dbReference>
<dbReference type="Proteomes" id="UP000678499">
    <property type="component" value="Unassembled WGS sequence"/>
</dbReference>
<dbReference type="OrthoDB" id="21243at2759"/>
<evidence type="ECO:0000256" key="10">
    <source>
        <dbReference type="ARBA" id="ARBA00023146"/>
    </source>
</evidence>
<evidence type="ECO:0000256" key="9">
    <source>
        <dbReference type="ARBA" id="ARBA00022917"/>
    </source>
</evidence>
<dbReference type="InterPro" id="IPR004364">
    <property type="entry name" value="Aa-tRNA-synt_II"/>
</dbReference>
<dbReference type="SUPFAM" id="SSF55681">
    <property type="entry name" value="Class II aaRS and biotin synthetases"/>
    <property type="match status" value="1"/>
</dbReference>
<dbReference type="GO" id="GO:0004824">
    <property type="term" value="F:lysine-tRNA ligase activity"/>
    <property type="evidence" value="ECO:0007669"/>
    <property type="project" value="UniProtKB-EC"/>
</dbReference>
<dbReference type="PROSITE" id="PS50862">
    <property type="entry name" value="AA_TRNA_LIGASE_II"/>
    <property type="match status" value="1"/>
</dbReference>
<evidence type="ECO:0000256" key="5">
    <source>
        <dbReference type="ARBA" id="ARBA00022723"/>
    </source>
</evidence>
<dbReference type="GO" id="GO:0008299">
    <property type="term" value="P:isoprenoid biosynthetic process"/>
    <property type="evidence" value="ECO:0007669"/>
    <property type="project" value="InterPro"/>
</dbReference>
<keyword evidence="10" id="KW-0030">Aminoacyl-tRNA synthetase</keyword>
<evidence type="ECO:0000256" key="8">
    <source>
        <dbReference type="ARBA" id="ARBA00022842"/>
    </source>
</evidence>
<dbReference type="InterPro" id="IPR006195">
    <property type="entry name" value="aa-tRNA-synth_II"/>
</dbReference>
<keyword evidence="5" id="KW-0479">Metal-binding</keyword>
<keyword evidence="7" id="KW-0067">ATP-binding</keyword>
<dbReference type="Gene3D" id="1.10.600.10">
    <property type="entry name" value="Farnesyl Diphosphate Synthase"/>
    <property type="match status" value="1"/>
</dbReference>
<evidence type="ECO:0000256" key="13">
    <source>
        <dbReference type="SAM" id="MobiDB-lite"/>
    </source>
</evidence>
<evidence type="ECO:0000256" key="3">
    <source>
        <dbReference type="ARBA" id="ARBA00015745"/>
    </source>
</evidence>
<dbReference type="InterPro" id="IPR012340">
    <property type="entry name" value="NA-bd_OB-fold"/>
</dbReference>
<dbReference type="PRINTS" id="PR00982">
    <property type="entry name" value="TRNASYNTHLYS"/>
</dbReference>
<organism evidence="16">
    <name type="scientific">Notodromas monacha</name>
    <dbReference type="NCBI Taxonomy" id="399045"/>
    <lineage>
        <taxon>Eukaryota</taxon>
        <taxon>Metazoa</taxon>
        <taxon>Ecdysozoa</taxon>
        <taxon>Arthropoda</taxon>
        <taxon>Crustacea</taxon>
        <taxon>Oligostraca</taxon>
        <taxon>Ostracoda</taxon>
        <taxon>Podocopa</taxon>
        <taxon>Podocopida</taxon>
        <taxon>Cypridocopina</taxon>
        <taxon>Cypridoidea</taxon>
        <taxon>Cyprididae</taxon>
        <taxon>Notodromas</taxon>
    </lineage>
</organism>
<sequence>MNMPRNALSTELYKKMIYLGKEYPLGLPYFREKLKQAFMKHKDETDPERIRVLIKRGEYMIKEFEAMYKLRKYRAMKKRYYDPEAHYTGLSSTVPSEKLSRYRSLVQIAHWLHNLELFALVAVTYVSNKENYPIHEKCFVAFLSMAISNMLVIVLIERTLANASRGNDRDHRKTSYRRKLQLFASVVLLTALLLVFFYRHRFLCKPLAFSWFSLTEYILAATIMMFHMTVVLDFPEEILMVGRPTTAKVISSSTKEPSFSPNQDFGISEDEDDSESDLKIVDNENADGRIKLEIGLEQVGDEAPDSYKIRIWFYVFESILISFFGTRGVSRFLCSRVQWSRKYCVEVLGTMSSPEQAEQKAASNEKGDGKGKHRGGRGGRAPRPGHPQSGHQNQQHHAVKPVEEELSPNEYFKIRSAAVLDMKSRGENPYPHKFNVTTSLTTFIRDYQNLKPEEIKENESLSIAGRIHAIRESGAKLKFYDVRGEGVKLQVMANARFYEGGEAAFAKDTAKLRRGDIIGARGFPGKTKKGELSMIPRTMQLLSPCLHMLPHLHFGVRDKETRYRQRYLDLIINERTRQTFYTRSKIISYVRKFFDELGFLEVETPMMNMIPGGATAKPFVTHHNELHMDLFMRIAPELYLKMGGQIIHGLVKSLFGTNEITYHPDGDNAEGRVWTINFTPPFKRLKMIPALEEALGEKLPPPDQLGTPEGLKILDAIVTKSKINCPPPRTAARLLDKLVGELIEPNCIDPTYITDHPEIMSPLSKYHRSVPGLTERLELYIAGKEVVNAYTELNDPFVQRERFQQQARDKAAGDDEAQMVDETFLNALEHGLPPTGGWGMGVDRLAMFLTDSNNIKASLLSVSVSRGANVENHEPFFSLSLVVRGLPTRPIEVPVLCLISREMLVASSDRSGEVKKTKKRNAPLLGVGNPCRIIPFFIPSNLLILDEFVIDIICIMEESREGVSPDDAGDRQKNALPGIGLAEFRMETEVLLPFHHITHSPGKGVRAELSEAFNLWFETPAEKMNQINIIVDMIHNASLLIDDIEDNSILRRGRPVAHSIFGMPLTMNAGTLVFCMALEKASELGHPDALKLALRHVIELHRGQGMDIYFRDTFKCPTEEEYKELVRRKCGALFGLAVGLMHLFSPKKIDLWDYSRLLEVLGLYFQIRDDYCNMGVSDSYVQAKTYCEDLTEGKFNFPVIHAIRNFPDDQRVMSILRQRTSNVEVKKYCVEVLRELGSFSYTLKALEQLDSDARAQIEKLGGNPLLIRCLDKLKKM</sequence>
<comment type="similarity">
    <text evidence="1">Belongs to the class-II aminoacyl-tRNA synthetase family.</text>
</comment>
<dbReference type="GO" id="GO:0046872">
    <property type="term" value="F:metal ion binding"/>
    <property type="evidence" value="ECO:0007669"/>
    <property type="project" value="UniProtKB-KW"/>
</dbReference>
<feature type="region of interest" description="Disordered" evidence="13">
    <location>
        <begin position="354"/>
        <end position="402"/>
    </location>
</feature>
<evidence type="ECO:0000256" key="6">
    <source>
        <dbReference type="ARBA" id="ARBA00022741"/>
    </source>
</evidence>
<dbReference type="GO" id="GO:0090324">
    <property type="term" value="P:negative regulation of oxidative phosphorylation"/>
    <property type="evidence" value="ECO:0007669"/>
    <property type="project" value="InterPro"/>
</dbReference>
<keyword evidence="6" id="KW-0547">Nucleotide-binding</keyword>
<keyword evidence="8" id="KW-0460">Magnesium</keyword>
<dbReference type="InterPro" id="IPR008949">
    <property type="entry name" value="Isoprenoid_synthase_dom_sf"/>
</dbReference>
<dbReference type="EMBL" id="CAJPEX010000424">
    <property type="protein sequence ID" value="CAG0915638.1"/>
    <property type="molecule type" value="Genomic_DNA"/>
</dbReference>
<dbReference type="InterPro" id="IPR019402">
    <property type="entry name" value="CWH43_N"/>
</dbReference>
<dbReference type="EC" id="6.1.1.6" evidence="2"/>
<dbReference type="PROSITE" id="PS00444">
    <property type="entry name" value="POLYPRENYL_SYNTHASE_2"/>
    <property type="match status" value="1"/>
</dbReference>
<evidence type="ECO:0000256" key="7">
    <source>
        <dbReference type="ARBA" id="ARBA00022840"/>
    </source>
</evidence>
<dbReference type="EMBL" id="OA882461">
    <property type="protein sequence ID" value="CAD7275486.1"/>
    <property type="molecule type" value="Genomic_DNA"/>
</dbReference>
<dbReference type="GO" id="GO:0004659">
    <property type="term" value="F:prenyltransferase activity"/>
    <property type="evidence" value="ECO:0007669"/>
    <property type="project" value="InterPro"/>
</dbReference>
<dbReference type="InterPro" id="IPR033749">
    <property type="entry name" value="Polyprenyl_synt_CS"/>
</dbReference>
<feature type="transmembrane region" description="Helical" evidence="14">
    <location>
        <begin position="139"/>
        <end position="160"/>
    </location>
</feature>
<feature type="region of interest" description="Disordered" evidence="13">
    <location>
        <begin position="252"/>
        <end position="276"/>
    </location>
</feature>
<dbReference type="SUPFAM" id="SSF48576">
    <property type="entry name" value="Terpenoid synthases"/>
    <property type="match status" value="1"/>
</dbReference>